<name>A0A9W5LM40_9BACI</name>
<dbReference type="GO" id="GO:0016491">
    <property type="term" value="F:oxidoreductase activity"/>
    <property type="evidence" value="ECO:0007669"/>
    <property type="project" value="UniProtKB-KW"/>
</dbReference>
<evidence type="ECO:0000256" key="1">
    <source>
        <dbReference type="ARBA" id="ARBA00006484"/>
    </source>
</evidence>
<accession>A0A9W5LM40</accession>
<dbReference type="Pfam" id="PF13561">
    <property type="entry name" value="adh_short_C2"/>
    <property type="match status" value="1"/>
</dbReference>
<gene>
    <name evidence="3" type="ORF">BSI_06440</name>
</gene>
<keyword evidence="4" id="KW-1185">Reference proteome</keyword>
<comment type="similarity">
    <text evidence="1">Belongs to the short-chain dehydrogenases/reductases (SDR) family.</text>
</comment>
<evidence type="ECO:0000256" key="2">
    <source>
        <dbReference type="ARBA" id="ARBA00023002"/>
    </source>
</evidence>
<dbReference type="Proteomes" id="UP000011182">
    <property type="component" value="Unassembled WGS sequence"/>
</dbReference>
<reference evidence="3 4" key="1">
    <citation type="journal article" date="2014" name="Syst. Appl. Microbiol.">
        <title>Genomic insights into the taxonomic status of the three subspecies of Bacillus subtilis.</title>
        <authorList>
            <person name="Yi H."/>
            <person name="Chun J."/>
            <person name="Cha C.J."/>
        </authorList>
    </citation>
    <scope>NUCLEOTIDE SEQUENCE [LARGE SCALE GENOMIC DNA]</scope>
    <source>
        <strain evidence="3 4">KCTC 13429</strain>
    </source>
</reference>
<evidence type="ECO:0000313" key="3">
    <source>
        <dbReference type="EMBL" id="ELS63253.1"/>
    </source>
</evidence>
<sequence>MINIVSVSGLMAEPVRAAYVSSKHAVIGLTKQFAMEFGSMGIRVNSISPGVIQTELTEEYFQDDEMVQLIKDNHALHTWGQPSDIVSCMKHLASDEAYFITGSNFAIDGGWTAGKKL</sequence>
<dbReference type="PANTHER" id="PTHR24321">
    <property type="entry name" value="DEHYDROGENASES, SHORT CHAIN"/>
    <property type="match status" value="1"/>
</dbReference>
<dbReference type="PANTHER" id="PTHR24321:SF8">
    <property type="entry name" value="ESTRADIOL 17-BETA-DEHYDROGENASE 8-RELATED"/>
    <property type="match status" value="1"/>
</dbReference>
<comment type="caution">
    <text evidence="3">The sequence shown here is derived from an EMBL/GenBank/DDBJ whole genome shotgun (WGS) entry which is preliminary data.</text>
</comment>
<proteinExistence type="inferred from homology"/>
<keyword evidence="2" id="KW-0560">Oxidoreductase</keyword>
<dbReference type="SUPFAM" id="SSF51735">
    <property type="entry name" value="NAD(P)-binding Rossmann-fold domains"/>
    <property type="match status" value="1"/>
</dbReference>
<dbReference type="InterPro" id="IPR036291">
    <property type="entry name" value="NAD(P)-bd_dom_sf"/>
</dbReference>
<evidence type="ECO:0000313" key="4">
    <source>
        <dbReference type="Proteomes" id="UP000011182"/>
    </source>
</evidence>
<dbReference type="PROSITE" id="PS00061">
    <property type="entry name" value="ADH_SHORT"/>
    <property type="match status" value="1"/>
</dbReference>
<dbReference type="EMBL" id="AMXN01000001">
    <property type="protein sequence ID" value="ELS63253.1"/>
    <property type="molecule type" value="Genomic_DNA"/>
</dbReference>
<dbReference type="Gene3D" id="3.40.50.720">
    <property type="entry name" value="NAD(P)-binding Rossmann-like Domain"/>
    <property type="match status" value="1"/>
</dbReference>
<dbReference type="PRINTS" id="PR00081">
    <property type="entry name" value="GDHRDH"/>
</dbReference>
<protein>
    <submittedName>
        <fullName evidence="3">Uncharacterized protein</fullName>
    </submittedName>
</protein>
<dbReference type="AlphaFoldDB" id="A0A9W5LM40"/>
<dbReference type="InterPro" id="IPR020904">
    <property type="entry name" value="Sc_DH/Rdtase_CS"/>
</dbReference>
<dbReference type="InterPro" id="IPR002347">
    <property type="entry name" value="SDR_fam"/>
</dbReference>
<organism evidence="3 4">
    <name type="scientific">Bacillus inaquosorum KCTC 13429</name>
    <dbReference type="NCBI Taxonomy" id="1236548"/>
    <lineage>
        <taxon>Bacteria</taxon>
        <taxon>Bacillati</taxon>
        <taxon>Bacillota</taxon>
        <taxon>Bacilli</taxon>
        <taxon>Bacillales</taxon>
        <taxon>Bacillaceae</taxon>
        <taxon>Bacillus</taxon>
    </lineage>
</organism>